<keyword evidence="4 6" id="KW-0472">Membrane</keyword>
<evidence type="ECO:0000256" key="1">
    <source>
        <dbReference type="ARBA" id="ARBA00004141"/>
    </source>
</evidence>
<keyword evidence="6" id="KW-0813">Transport</keyword>
<name>A0A6P8PZN0_GEOSA</name>
<evidence type="ECO:0000313" key="10">
    <source>
        <dbReference type="RefSeq" id="XP_033780268.1"/>
    </source>
</evidence>
<dbReference type="InterPro" id="IPR007273">
    <property type="entry name" value="SCAMP"/>
</dbReference>
<sequence>MAERDLNPFVEPEGMENPFQDPSVMEQKPSSQYATLDVYNPFDSQGERRDMQQPPPPYQPPTNMPQPPTETVQPPRKPSANEPKNYGSYGSQEATAAATADLLRKQEELNRKAAELDRRERELQSATLGNAAVRQNNWPPLPSFCPIQPCFYQDISVEIPQEFQKTVFTMYYLWTFSAATLFLNFLASLAWFCVDSSMGSSFGLSILWALLFTPCSFVCWYRPLYKAVRSDSSFNFFVFFFIFFVQDIIYVLQTIGIPGWGFSGWIASLAAIKKNLAVAIIMMIVALFFTATSVLGIVMLKRLALSGLVGIVSWRRPFTLVITFFTLLSALSVMLNLVGSILSCQTAQLVKSYETCQRLQSYSQSKRFYTNSYLQERDWCFCCKTLLEQPLPSSCSNKDETLMMYPNPDCRGIRTILKDLLFSVCGLTILSTIICILSAVICCIHIFSQDVIHVLIPQRSTSVNLECLSPQDVFLQNLVESEEFVPPVPPPPYYPPEYTCSSETDAQSITYNGSMDSPVPLYPTDYPPSYETVMGLRGDSQATLFDPHVNEMPHTGARNRINSAALSVEASMDSGSLVMSEIIDMPNDSSPSEDSCLLELQGSMKSVDYVLFRSIQRSRADYCLSVDCVQCGHHLQSPTLGLQGPFEECPRPRVRSERSYSCSTPSACCENLPETGGAMTHSCNRLEAIGRSLGPCLPEVRVKGKIAILGQGTVSSSHQASERSQRRCSESSHLQTPSRGRSLQPLARSHSDPAISLSNGTDEFRDPLYSKVLRNEVSTSSGDPVLCSEVCLLRGSQCDSPQLFRAMSFGRNKFQVTKRVVQRLSRSGTRSLGDLKVCRNTRVLVARILQRSKRNLTLGLEQAGNQKQVPGGPWQIGHLPTREGIHLRSCGDLSSTSPLRRLLSGRRLERTRPHSLSLVYKENVL</sequence>
<evidence type="ECO:0000256" key="2">
    <source>
        <dbReference type="ARBA" id="ARBA00022692"/>
    </source>
</evidence>
<dbReference type="PANTHER" id="PTHR17615">
    <property type="entry name" value="PROTEIN FAM189A"/>
    <property type="match status" value="1"/>
</dbReference>
<keyword evidence="7" id="KW-0175">Coiled coil</keyword>
<feature type="region of interest" description="Disordered" evidence="8">
    <location>
        <begin position="713"/>
        <end position="760"/>
    </location>
</feature>
<comment type="caution">
    <text evidence="6">Lacks conserved residue(s) required for the propagation of feature annotation.</text>
</comment>
<accession>A0A6P8PZN0</accession>
<dbReference type="PANTHER" id="PTHR17615:SF7">
    <property type="entry name" value="PROTEIN ENTREP3"/>
    <property type="match status" value="1"/>
</dbReference>
<keyword evidence="9" id="KW-1185">Reference proteome</keyword>
<dbReference type="InterPro" id="IPR030431">
    <property type="entry name" value="ENTREP1-3"/>
</dbReference>
<dbReference type="GO" id="GO:0016020">
    <property type="term" value="C:membrane"/>
    <property type="evidence" value="ECO:0007669"/>
    <property type="project" value="UniProtKB-SubCell"/>
</dbReference>
<dbReference type="FunCoup" id="A0A6P8PZN0">
    <property type="interactions" value="687"/>
</dbReference>
<dbReference type="Proteomes" id="UP000515159">
    <property type="component" value="Chromosome 16"/>
</dbReference>
<feature type="compositionally biased region" description="Basic and acidic residues" evidence="8">
    <location>
        <begin position="720"/>
        <end position="730"/>
    </location>
</feature>
<dbReference type="InParanoid" id="A0A6P8PZN0"/>
<feature type="region of interest" description="Disordered" evidence="8">
    <location>
        <begin position="1"/>
        <end position="95"/>
    </location>
</feature>
<comment type="similarity">
    <text evidence="6">Belongs to the SCAMP family.</text>
</comment>
<feature type="transmembrane region" description="Helical" evidence="6">
    <location>
        <begin position="206"/>
        <end position="224"/>
    </location>
</feature>
<dbReference type="OrthoDB" id="10012909at2759"/>
<proteinExistence type="inferred from homology"/>
<feature type="compositionally biased region" description="Pro residues" evidence="8">
    <location>
        <begin position="53"/>
        <end position="68"/>
    </location>
</feature>
<evidence type="ECO:0000256" key="5">
    <source>
        <dbReference type="ARBA" id="ARBA00034309"/>
    </source>
</evidence>
<evidence type="ECO:0000256" key="6">
    <source>
        <dbReference type="RuleBase" id="RU363122"/>
    </source>
</evidence>
<keyword evidence="3 6" id="KW-1133">Transmembrane helix</keyword>
<evidence type="ECO:0000256" key="3">
    <source>
        <dbReference type="ARBA" id="ARBA00022989"/>
    </source>
</evidence>
<dbReference type="GeneID" id="117350234"/>
<feature type="transmembrane region" description="Helical" evidence="6">
    <location>
        <begin position="420"/>
        <end position="447"/>
    </location>
</feature>
<dbReference type="KEGG" id="gsh:117350234"/>
<keyword evidence="2 6" id="KW-0812">Transmembrane</keyword>
<evidence type="ECO:0000256" key="8">
    <source>
        <dbReference type="SAM" id="MobiDB-lite"/>
    </source>
</evidence>
<dbReference type="RefSeq" id="XP_033780268.1">
    <property type="nucleotide sequence ID" value="XM_033924377.1"/>
</dbReference>
<feature type="transmembrane region" description="Helical" evidence="6">
    <location>
        <begin position="171"/>
        <end position="194"/>
    </location>
</feature>
<gene>
    <name evidence="10" type="primary">LOC117350234</name>
</gene>
<dbReference type="AlphaFoldDB" id="A0A6P8PZN0"/>
<protein>
    <recommendedName>
        <fullName evidence="6">Secretory carrier-associated membrane protein</fullName>
        <shortName evidence="6">Secretory carrier membrane protein</shortName>
    </recommendedName>
</protein>
<comment type="subcellular location">
    <subcellularLocation>
        <location evidence="1 6">Membrane</location>
        <topology evidence="1 6">Multi-pass membrane protein</topology>
    </subcellularLocation>
</comment>
<reference evidence="10" key="1">
    <citation type="submission" date="2025-08" db="UniProtKB">
        <authorList>
            <consortium name="RefSeq"/>
        </authorList>
    </citation>
    <scope>IDENTIFICATION</scope>
</reference>
<feature type="transmembrane region" description="Helical" evidence="6">
    <location>
        <begin position="236"/>
        <end position="255"/>
    </location>
</feature>
<evidence type="ECO:0000256" key="7">
    <source>
        <dbReference type="SAM" id="Coils"/>
    </source>
</evidence>
<feature type="transmembrane region" description="Helical" evidence="6">
    <location>
        <begin position="276"/>
        <end position="300"/>
    </location>
</feature>
<comment type="similarity">
    <text evidence="5">Belongs to the ENTREP family.</text>
</comment>
<dbReference type="GO" id="GO:0015031">
    <property type="term" value="P:protein transport"/>
    <property type="evidence" value="ECO:0007669"/>
    <property type="project" value="InterPro"/>
</dbReference>
<feature type="transmembrane region" description="Helical" evidence="6">
    <location>
        <begin position="320"/>
        <end position="342"/>
    </location>
</feature>
<feature type="coiled-coil region" evidence="7">
    <location>
        <begin position="99"/>
        <end position="126"/>
    </location>
</feature>
<organism evidence="9 10">
    <name type="scientific">Geotrypetes seraphini</name>
    <name type="common">Gaboon caecilian</name>
    <name type="synonym">Caecilia seraphini</name>
    <dbReference type="NCBI Taxonomy" id="260995"/>
    <lineage>
        <taxon>Eukaryota</taxon>
        <taxon>Metazoa</taxon>
        <taxon>Chordata</taxon>
        <taxon>Craniata</taxon>
        <taxon>Vertebrata</taxon>
        <taxon>Euteleostomi</taxon>
        <taxon>Amphibia</taxon>
        <taxon>Gymnophiona</taxon>
        <taxon>Geotrypetes</taxon>
    </lineage>
</organism>
<evidence type="ECO:0000313" key="9">
    <source>
        <dbReference type="Proteomes" id="UP000515159"/>
    </source>
</evidence>
<dbReference type="Pfam" id="PF04144">
    <property type="entry name" value="SCAMP"/>
    <property type="match status" value="1"/>
</dbReference>
<evidence type="ECO:0000256" key="4">
    <source>
        <dbReference type="ARBA" id="ARBA00023136"/>
    </source>
</evidence>